<keyword evidence="2" id="KW-1185">Reference proteome</keyword>
<name>A0AA41YTT9_9HYPH</name>
<sequence>MMTNYVSHLKANEDAAALARQEQISVREQRDRLEASGRQWVDSMYREKDKAEDRAESARLKAREILAPVLQMQEADDDDIAALVWALVQHSAGMLALCELDEPADLKIRRLGRVMQSDAIIF</sequence>
<organism evidence="1 2">
    <name type="scientific">Lichenifustis flavocetrariae</name>
    <dbReference type="NCBI Taxonomy" id="2949735"/>
    <lineage>
        <taxon>Bacteria</taxon>
        <taxon>Pseudomonadati</taxon>
        <taxon>Pseudomonadota</taxon>
        <taxon>Alphaproteobacteria</taxon>
        <taxon>Hyphomicrobiales</taxon>
        <taxon>Lichenihabitantaceae</taxon>
        <taxon>Lichenifustis</taxon>
    </lineage>
</organism>
<dbReference type="EMBL" id="JAMOIM010000005">
    <property type="protein sequence ID" value="MCW6508459.1"/>
    <property type="molecule type" value="Genomic_DNA"/>
</dbReference>
<dbReference type="RefSeq" id="WP_282584819.1">
    <property type="nucleotide sequence ID" value="NZ_JAMOIM010000005.1"/>
</dbReference>
<evidence type="ECO:0000313" key="2">
    <source>
        <dbReference type="Proteomes" id="UP001165667"/>
    </source>
</evidence>
<proteinExistence type="predicted"/>
<reference evidence="1" key="1">
    <citation type="submission" date="2022-05" db="EMBL/GenBank/DDBJ databases">
        <authorList>
            <person name="Pankratov T."/>
        </authorList>
    </citation>
    <scope>NUCLEOTIDE SEQUENCE</scope>
    <source>
        <strain evidence="1">BP6-180914</strain>
    </source>
</reference>
<dbReference type="Proteomes" id="UP001165667">
    <property type="component" value="Unassembled WGS sequence"/>
</dbReference>
<gene>
    <name evidence="1" type="ORF">M8523_10560</name>
</gene>
<evidence type="ECO:0000313" key="1">
    <source>
        <dbReference type="EMBL" id="MCW6508459.1"/>
    </source>
</evidence>
<comment type="caution">
    <text evidence="1">The sequence shown here is derived from an EMBL/GenBank/DDBJ whole genome shotgun (WGS) entry which is preliminary data.</text>
</comment>
<dbReference type="AlphaFoldDB" id="A0AA41YTT9"/>
<accession>A0AA41YTT9</accession>
<protein>
    <submittedName>
        <fullName evidence="1">Uncharacterized protein</fullName>
    </submittedName>
</protein>